<dbReference type="Pfam" id="PF25340">
    <property type="entry name" value="BCD_RFX"/>
    <property type="match status" value="1"/>
</dbReference>
<dbReference type="Pfam" id="PF02257">
    <property type="entry name" value="RFX_DNA_binding"/>
    <property type="match status" value="1"/>
</dbReference>
<evidence type="ECO:0000256" key="2">
    <source>
        <dbReference type="SAM" id="MobiDB-lite"/>
    </source>
</evidence>
<dbReference type="GO" id="GO:0000981">
    <property type="term" value="F:DNA-binding transcription factor activity, RNA polymerase II-specific"/>
    <property type="evidence" value="ECO:0007669"/>
    <property type="project" value="TreeGrafter"/>
</dbReference>
<dbReference type="InterPro" id="IPR036388">
    <property type="entry name" value="WH-like_DNA-bd_sf"/>
</dbReference>
<dbReference type="OMA" id="MIWLREN"/>
<dbReference type="OrthoDB" id="10056949at2759"/>
<protein>
    <submittedName>
        <fullName evidence="4">Putative RFX DNA-binding domain-containing protein</fullName>
    </submittedName>
</protein>
<sequence length="817" mass="91391">MDIEPQPPEAAVMPPQHQRKRAQSRASTTSIHSVATQPNHERSLSAAHHGNFQEQWHANGHSTIPHSKDMSVVGHQMGQQMTNDEMLRPTAQIPLHQSFTMDSGAHQPVVPAMSYPHHPNMQHGLPGDSYVGGTSFTDADSQMMDRDDPEESDMMEAPRPSGQKSASSRTSANNELEMRQLFHASRDRSLEDVAKELHGNERGPNSERTRQVFAMLWLSQVCAKGKGSVPRGRVYANYASRCATERITVLNPASFGKLVRVLFPGLKTRRLGVRGESKYHYVNFTLMEDQPELKEPAVQPALPIQEPSQFVQSFGTIQSQPTTSNTVKPALPSPQTNQPSEGLPASGSMDARAHSLYNQPDVSSIDQLDSSTTKTALHLAFPRDGDNQFDQSQPLILPRIEPFLPNGTDPDSAKSLAALYRSHCTSLVECIRYCKEKTFFHLYTSFQGTLTMPVQKLFANPNLAPWIEQCDFVLYQRMTRIIAGLTLQVVPKTVLDTLRNISERLVSHIRESFQGQPRHVVRAKEAPATIFAAILDRALRVNLTAHAAANMLANPANRTNMYIDWITMVRIRKVAESIPTRGMDDLVQVLLNDMRGLLDPINVPWEIECLTLYGDMAQQHIQSSHLDDSEMDNPQNMLDRWVQFLRSLPGRFPYATPADIVGCVQRVGTEVMRDLTIAQGKSFGSWWVTKCWIDEMVAFLAEQGGFMQSRTSMLAVDETKRSTSVPEDNANASQQDRRRNSGSMDLDISRASNAQAQPDRAPFPSRGDAHDPLHSNNPDDSGIGIRTPEEDFPLEKFEFQQSHDQSFRTLDLDRSMT</sequence>
<keyword evidence="1 4" id="KW-0238">DNA-binding</keyword>
<dbReference type="FunFam" id="1.10.10.10:FF:000119">
    <property type="entry name" value="DNA damage and replication checkpoint protein"/>
    <property type="match status" value="1"/>
</dbReference>
<accession>A0A1W2THJ9</accession>
<dbReference type="InterPro" id="IPR057321">
    <property type="entry name" value="RFX1-4/6/8-like_BCD"/>
</dbReference>
<gene>
    <name evidence="4" type="ORF">SAMD00023353_0900800</name>
</gene>
<evidence type="ECO:0000313" key="5">
    <source>
        <dbReference type="Proteomes" id="UP000054516"/>
    </source>
</evidence>
<dbReference type="PANTHER" id="PTHR12619:SF5">
    <property type="entry name" value="TRANSCRIPTION FACTOR RFX4"/>
    <property type="match status" value="1"/>
</dbReference>
<keyword evidence="5" id="KW-1185">Reference proteome</keyword>
<dbReference type="STRING" id="77044.A0A1W2THJ9"/>
<feature type="compositionally biased region" description="Polar residues" evidence="2">
    <location>
        <begin position="722"/>
        <end position="734"/>
    </location>
</feature>
<feature type="region of interest" description="Disordered" evidence="2">
    <location>
        <begin position="1"/>
        <end position="37"/>
    </location>
</feature>
<feature type="compositionally biased region" description="Polar residues" evidence="2">
    <location>
        <begin position="318"/>
        <end position="340"/>
    </location>
</feature>
<evidence type="ECO:0000259" key="3">
    <source>
        <dbReference type="PROSITE" id="PS51526"/>
    </source>
</evidence>
<dbReference type="InterPro" id="IPR036390">
    <property type="entry name" value="WH_DNA-bd_sf"/>
</dbReference>
<feature type="compositionally biased region" description="Polar residues" evidence="2">
    <location>
        <begin position="24"/>
        <end position="37"/>
    </location>
</feature>
<feature type="region of interest" description="Disordered" evidence="2">
    <location>
        <begin position="717"/>
        <end position="817"/>
    </location>
</feature>
<dbReference type="AlphaFoldDB" id="A0A1W2THJ9"/>
<feature type="compositionally biased region" description="Basic and acidic residues" evidence="2">
    <location>
        <begin position="787"/>
        <end position="798"/>
    </location>
</feature>
<reference evidence="4" key="1">
    <citation type="submission" date="2016-03" db="EMBL/GenBank/DDBJ databases">
        <title>Draft genome sequence of Rosellinia necatrix.</title>
        <authorList>
            <person name="Kanematsu S."/>
        </authorList>
    </citation>
    <scope>NUCLEOTIDE SEQUENCE [LARGE SCALE GENOMIC DNA]</scope>
    <source>
        <strain evidence="4">W97</strain>
    </source>
</reference>
<dbReference type="Proteomes" id="UP000054516">
    <property type="component" value="Unassembled WGS sequence"/>
</dbReference>
<dbReference type="PROSITE" id="PS51526">
    <property type="entry name" value="RFX_DBD"/>
    <property type="match status" value="1"/>
</dbReference>
<dbReference type="SUPFAM" id="SSF46785">
    <property type="entry name" value="Winged helix' DNA-binding domain"/>
    <property type="match status" value="1"/>
</dbReference>
<dbReference type="EMBL" id="DF977454">
    <property type="protein sequence ID" value="GAP87606.1"/>
    <property type="molecule type" value="Genomic_DNA"/>
</dbReference>
<feature type="region of interest" description="Disordered" evidence="2">
    <location>
        <begin position="318"/>
        <end position="349"/>
    </location>
</feature>
<name>A0A1W2THJ9_ROSNE</name>
<feature type="compositionally biased region" description="Polar residues" evidence="2">
    <location>
        <begin position="162"/>
        <end position="172"/>
    </location>
</feature>
<evidence type="ECO:0000313" key="4">
    <source>
        <dbReference type="EMBL" id="GAP87606.1"/>
    </source>
</evidence>
<proteinExistence type="predicted"/>
<dbReference type="InterPro" id="IPR039779">
    <property type="entry name" value="RFX-like"/>
</dbReference>
<organism evidence="4">
    <name type="scientific">Rosellinia necatrix</name>
    <name type="common">White root-rot fungus</name>
    <dbReference type="NCBI Taxonomy" id="77044"/>
    <lineage>
        <taxon>Eukaryota</taxon>
        <taxon>Fungi</taxon>
        <taxon>Dikarya</taxon>
        <taxon>Ascomycota</taxon>
        <taxon>Pezizomycotina</taxon>
        <taxon>Sordariomycetes</taxon>
        <taxon>Xylariomycetidae</taxon>
        <taxon>Xylariales</taxon>
        <taxon>Xylariaceae</taxon>
        <taxon>Rosellinia</taxon>
    </lineage>
</organism>
<dbReference type="InterPro" id="IPR003150">
    <property type="entry name" value="DNA-bd_RFX"/>
</dbReference>
<dbReference type="PANTHER" id="PTHR12619">
    <property type="entry name" value="RFX TRANSCRIPTION FACTOR FAMILY"/>
    <property type="match status" value="1"/>
</dbReference>
<feature type="region of interest" description="Disordered" evidence="2">
    <location>
        <begin position="134"/>
        <end position="172"/>
    </location>
</feature>
<feature type="domain" description="RFX-type winged-helix" evidence="3">
    <location>
        <begin position="214"/>
        <end position="302"/>
    </location>
</feature>
<dbReference type="Gene3D" id="1.10.10.10">
    <property type="entry name" value="Winged helix-like DNA-binding domain superfamily/Winged helix DNA-binding domain"/>
    <property type="match status" value="1"/>
</dbReference>
<dbReference type="GO" id="GO:0000978">
    <property type="term" value="F:RNA polymerase II cis-regulatory region sequence-specific DNA binding"/>
    <property type="evidence" value="ECO:0007669"/>
    <property type="project" value="TreeGrafter"/>
</dbReference>
<evidence type="ECO:0000256" key="1">
    <source>
        <dbReference type="ARBA" id="ARBA00023125"/>
    </source>
</evidence>
<feature type="compositionally biased region" description="Polar residues" evidence="2">
    <location>
        <begin position="799"/>
        <end position="808"/>
    </location>
</feature>